<reference evidence="3" key="1">
    <citation type="submission" date="2024-04" db="EMBL/GenBank/DDBJ databases">
        <title>Salinicola lusitanus LLJ914,a marine bacterium isolated from the Okinawa Trough.</title>
        <authorList>
            <person name="Li J."/>
        </authorList>
    </citation>
    <scope>NUCLEOTIDE SEQUENCE [LARGE SCALE GENOMIC DNA]</scope>
</reference>
<gene>
    <name evidence="2" type="ORF">WMY93_018338</name>
</gene>
<sequence>MDTITQKLDQTLAQSETEKSNIMSQLRLCLSAEALETLLLKEQHRQQELNSAINCSANAQTECLQTAGEDFVTSLASLTEELLALLDVLMTADDVTKTTGSITTDKCTHTHEVVIQERDATIKRFGEMYRSELQRLNSDKHKRLLEVEKWNYTGASSCTDSQTPSAKRSNGASHSQVTTVKFILKYNKKLPLNFKKNCIISHLKPLNYS</sequence>
<evidence type="ECO:0000313" key="3">
    <source>
        <dbReference type="Proteomes" id="UP001460270"/>
    </source>
</evidence>
<evidence type="ECO:0000313" key="2">
    <source>
        <dbReference type="EMBL" id="KAK7901569.1"/>
    </source>
</evidence>
<comment type="caution">
    <text evidence="2">The sequence shown here is derived from an EMBL/GenBank/DDBJ whole genome shotgun (WGS) entry which is preliminary data.</text>
</comment>
<dbReference type="Pfam" id="PF14644">
    <property type="entry name" value="DUF4456"/>
    <property type="match status" value="1"/>
</dbReference>
<name>A0AAW0NVT7_9GOBI</name>
<evidence type="ECO:0000259" key="1">
    <source>
        <dbReference type="Pfam" id="PF14644"/>
    </source>
</evidence>
<dbReference type="AlphaFoldDB" id="A0AAW0NVT7"/>
<protein>
    <recommendedName>
        <fullName evidence="1">DUF4456 domain-containing protein</fullName>
    </recommendedName>
</protein>
<dbReference type="InterPro" id="IPR027914">
    <property type="entry name" value="DUF4456"/>
</dbReference>
<dbReference type="Proteomes" id="UP001460270">
    <property type="component" value="Unassembled WGS sequence"/>
</dbReference>
<feature type="domain" description="DUF4456" evidence="1">
    <location>
        <begin position="2"/>
        <end position="100"/>
    </location>
</feature>
<dbReference type="EMBL" id="JBBPFD010000013">
    <property type="protein sequence ID" value="KAK7901569.1"/>
    <property type="molecule type" value="Genomic_DNA"/>
</dbReference>
<organism evidence="2 3">
    <name type="scientific">Mugilogobius chulae</name>
    <name type="common">yellowstripe goby</name>
    <dbReference type="NCBI Taxonomy" id="88201"/>
    <lineage>
        <taxon>Eukaryota</taxon>
        <taxon>Metazoa</taxon>
        <taxon>Chordata</taxon>
        <taxon>Craniata</taxon>
        <taxon>Vertebrata</taxon>
        <taxon>Euteleostomi</taxon>
        <taxon>Actinopterygii</taxon>
        <taxon>Neopterygii</taxon>
        <taxon>Teleostei</taxon>
        <taxon>Neoteleostei</taxon>
        <taxon>Acanthomorphata</taxon>
        <taxon>Gobiaria</taxon>
        <taxon>Gobiiformes</taxon>
        <taxon>Gobioidei</taxon>
        <taxon>Gobiidae</taxon>
        <taxon>Gobionellinae</taxon>
        <taxon>Mugilogobius</taxon>
    </lineage>
</organism>
<accession>A0AAW0NVT7</accession>
<proteinExistence type="predicted"/>
<keyword evidence="3" id="KW-1185">Reference proteome</keyword>